<gene>
    <name evidence="2" type="ORF">HNR30_009181</name>
</gene>
<feature type="transmembrane region" description="Helical" evidence="1">
    <location>
        <begin position="15"/>
        <end position="35"/>
    </location>
</feature>
<protein>
    <submittedName>
        <fullName evidence="2">Uncharacterized protein</fullName>
    </submittedName>
</protein>
<keyword evidence="1" id="KW-0812">Transmembrane</keyword>
<evidence type="ECO:0000256" key="1">
    <source>
        <dbReference type="SAM" id="Phobius"/>
    </source>
</evidence>
<organism evidence="2 3">
    <name type="scientific">Nonomuraea soli</name>
    <dbReference type="NCBI Taxonomy" id="1032476"/>
    <lineage>
        <taxon>Bacteria</taxon>
        <taxon>Bacillati</taxon>
        <taxon>Actinomycetota</taxon>
        <taxon>Actinomycetes</taxon>
        <taxon>Streptosporangiales</taxon>
        <taxon>Streptosporangiaceae</taxon>
        <taxon>Nonomuraea</taxon>
    </lineage>
</organism>
<dbReference type="AlphaFoldDB" id="A0A7W0HW29"/>
<sequence>MLKVISELSVAGMPVWLIAPILLISSLTTLVLALARARASIIRAHGASGRTVALFECRLRYKQWKIAHRGRQRKWSRRTVDQ</sequence>
<proteinExistence type="predicted"/>
<evidence type="ECO:0000313" key="2">
    <source>
        <dbReference type="EMBL" id="MBA2897775.1"/>
    </source>
</evidence>
<keyword evidence="1" id="KW-1133">Transmembrane helix</keyword>
<dbReference type="EMBL" id="JACDUR010000013">
    <property type="protein sequence ID" value="MBA2897775.1"/>
    <property type="molecule type" value="Genomic_DNA"/>
</dbReference>
<name>A0A7W0HW29_9ACTN</name>
<evidence type="ECO:0000313" key="3">
    <source>
        <dbReference type="Proteomes" id="UP000530928"/>
    </source>
</evidence>
<comment type="caution">
    <text evidence="2">The sequence shown here is derived from an EMBL/GenBank/DDBJ whole genome shotgun (WGS) entry which is preliminary data.</text>
</comment>
<keyword evidence="1" id="KW-0472">Membrane</keyword>
<accession>A0A7W0HW29</accession>
<dbReference type="RefSeq" id="WP_181616451.1">
    <property type="nucleotide sequence ID" value="NZ_BAABAM010000015.1"/>
</dbReference>
<keyword evidence="3" id="KW-1185">Reference proteome</keyword>
<dbReference type="Proteomes" id="UP000530928">
    <property type="component" value="Unassembled WGS sequence"/>
</dbReference>
<reference evidence="2 3" key="1">
    <citation type="submission" date="2020-07" db="EMBL/GenBank/DDBJ databases">
        <title>Genomic Encyclopedia of Type Strains, Phase IV (KMG-IV): sequencing the most valuable type-strain genomes for metagenomic binning, comparative biology and taxonomic classification.</title>
        <authorList>
            <person name="Goeker M."/>
        </authorList>
    </citation>
    <scope>NUCLEOTIDE SEQUENCE [LARGE SCALE GENOMIC DNA]</scope>
    <source>
        <strain evidence="2 3">DSM 45533</strain>
    </source>
</reference>